<dbReference type="STRING" id="34508.A0A4U8USJ7"/>
<dbReference type="EMBL" id="AZBU02000001">
    <property type="protein sequence ID" value="TMS35555.1"/>
    <property type="molecule type" value="Genomic_DNA"/>
</dbReference>
<evidence type="ECO:0000313" key="9">
    <source>
        <dbReference type="Proteomes" id="UP000298663"/>
    </source>
</evidence>
<keyword evidence="4 5" id="KW-0862">Zinc</keyword>
<feature type="zinc finger region" description="C3H1-type" evidence="5">
    <location>
        <begin position="134"/>
        <end position="162"/>
    </location>
</feature>
<feature type="compositionally biased region" description="Low complexity" evidence="6">
    <location>
        <begin position="178"/>
        <end position="195"/>
    </location>
</feature>
<reference evidence="8 9" key="2">
    <citation type="journal article" date="2019" name="G3 (Bethesda)">
        <title>Hybrid Assembly of the Genome of the Entomopathogenic Nematode Steinernema carpocapsae Identifies the X-Chromosome.</title>
        <authorList>
            <person name="Serra L."/>
            <person name="Macchietto M."/>
            <person name="Macias-Munoz A."/>
            <person name="McGill C.J."/>
            <person name="Rodriguez I.M."/>
            <person name="Rodriguez B."/>
            <person name="Murad R."/>
            <person name="Mortazavi A."/>
        </authorList>
    </citation>
    <scope>NUCLEOTIDE SEQUENCE [LARGE SCALE GENOMIC DNA]</scope>
    <source>
        <strain evidence="8 9">ALL</strain>
    </source>
</reference>
<dbReference type="SUPFAM" id="SSF90229">
    <property type="entry name" value="CCCH zinc finger"/>
    <property type="match status" value="2"/>
</dbReference>
<evidence type="ECO:0000256" key="4">
    <source>
        <dbReference type="ARBA" id="ARBA00022833"/>
    </source>
</evidence>
<evidence type="ECO:0000256" key="1">
    <source>
        <dbReference type="ARBA" id="ARBA00022723"/>
    </source>
</evidence>
<proteinExistence type="predicted"/>
<dbReference type="Pfam" id="PF00642">
    <property type="entry name" value="zf-CCCH"/>
    <property type="match status" value="2"/>
</dbReference>
<gene>
    <name evidence="8" type="ORF">L596_002935</name>
</gene>
<dbReference type="GO" id="GO:0008270">
    <property type="term" value="F:zinc ion binding"/>
    <property type="evidence" value="ECO:0007669"/>
    <property type="project" value="UniProtKB-KW"/>
</dbReference>
<evidence type="ECO:0000256" key="3">
    <source>
        <dbReference type="ARBA" id="ARBA00022771"/>
    </source>
</evidence>
<feature type="domain" description="C3H1-type" evidence="7">
    <location>
        <begin position="134"/>
        <end position="162"/>
    </location>
</feature>
<dbReference type="InterPro" id="IPR045877">
    <property type="entry name" value="ZFP36-like"/>
</dbReference>
<dbReference type="Gene3D" id="4.10.1000.10">
    <property type="entry name" value="Zinc finger, CCCH-type"/>
    <property type="match status" value="2"/>
</dbReference>
<dbReference type="PANTHER" id="PTHR12547:SF71">
    <property type="entry name" value="CCCH-TYPE ZINC FINGER PROTEIN MOE-3-RELATED"/>
    <property type="match status" value="1"/>
</dbReference>
<sequence length="259" mass="29123">MSGGAPTLPELHKPVSTDYINPEIRNPYQPSMLNIHQYVNPEFEKYNQFLTHHFKQVVGKGGSGLPLTVSKTQVLSSASNQLTERKVSKPDSYKTVMCQAWLESTTCPFAENCRFAHGEEELRPVKNAPRQNSKYKTKLCDKYTTTGICPYGSRCLFIHPDPNKKTSSYPRSEQNAFSSRHNSSSNSSNGSIGSRPHPSWPLESPAFYRRTSCDESHSLFSSETDVSDISSGLPYDPFMMAFGTDHLARRLADVMDIWK</sequence>
<keyword evidence="1 5" id="KW-0479">Metal-binding</keyword>
<dbReference type="GO" id="GO:0010468">
    <property type="term" value="P:regulation of gene expression"/>
    <property type="evidence" value="ECO:0007669"/>
    <property type="project" value="UniProtKB-ARBA"/>
</dbReference>
<feature type="region of interest" description="Disordered" evidence="6">
    <location>
        <begin position="166"/>
        <end position="198"/>
    </location>
</feature>
<dbReference type="InterPro" id="IPR036855">
    <property type="entry name" value="Znf_CCCH_sf"/>
</dbReference>
<evidence type="ECO:0000259" key="7">
    <source>
        <dbReference type="PROSITE" id="PS50103"/>
    </source>
</evidence>
<dbReference type="GO" id="GO:0043186">
    <property type="term" value="C:P granule"/>
    <property type="evidence" value="ECO:0007669"/>
    <property type="project" value="UniProtKB-ARBA"/>
</dbReference>
<keyword evidence="3 5" id="KW-0863">Zinc-finger</keyword>
<evidence type="ECO:0000256" key="2">
    <source>
        <dbReference type="ARBA" id="ARBA00022737"/>
    </source>
</evidence>
<evidence type="ECO:0000256" key="5">
    <source>
        <dbReference type="PROSITE-ProRule" id="PRU00723"/>
    </source>
</evidence>
<protein>
    <recommendedName>
        <fullName evidence="7">C3H1-type domain-containing protein</fullName>
    </recommendedName>
</protein>
<feature type="domain" description="C3H1-type" evidence="7">
    <location>
        <begin position="92"/>
        <end position="120"/>
    </location>
</feature>
<evidence type="ECO:0000256" key="6">
    <source>
        <dbReference type="SAM" id="MobiDB-lite"/>
    </source>
</evidence>
<accession>A0A4U8USJ7</accession>
<feature type="compositionally biased region" description="Polar residues" evidence="6">
    <location>
        <begin position="166"/>
        <end position="177"/>
    </location>
</feature>
<dbReference type="PROSITE" id="PS50103">
    <property type="entry name" value="ZF_C3H1"/>
    <property type="match status" value="2"/>
</dbReference>
<dbReference type="EMBL" id="CM016762">
    <property type="protein sequence ID" value="TMS35555.1"/>
    <property type="molecule type" value="Genomic_DNA"/>
</dbReference>
<dbReference type="FunFam" id="4.10.1000.10:FF:000018">
    <property type="entry name" value="Zinc finger protein"/>
    <property type="match status" value="1"/>
</dbReference>
<dbReference type="GO" id="GO:0003730">
    <property type="term" value="F:mRNA 3'-UTR binding"/>
    <property type="evidence" value="ECO:0007669"/>
    <property type="project" value="TreeGrafter"/>
</dbReference>
<dbReference type="PANTHER" id="PTHR12547">
    <property type="entry name" value="CCCH ZINC FINGER/TIS11-RELATED"/>
    <property type="match status" value="1"/>
</dbReference>
<dbReference type="OrthoDB" id="410307at2759"/>
<dbReference type="GO" id="GO:0080090">
    <property type="term" value="P:regulation of primary metabolic process"/>
    <property type="evidence" value="ECO:0007669"/>
    <property type="project" value="UniProtKB-ARBA"/>
</dbReference>
<dbReference type="SMART" id="SM00356">
    <property type="entry name" value="ZnF_C3H1"/>
    <property type="match status" value="2"/>
</dbReference>
<dbReference type="InterPro" id="IPR000571">
    <property type="entry name" value="Znf_CCCH"/>
</dbReference>
<dbReference type="Proteomes" id="UP000298663">
    <property type="component" value="Chromosome X"/>
</dbReference>
<dbReference type="AlphaFoldDB" id="A0A4U8USJ7"/>
<reference evidence="8 9" key="1">
    <citation type="journal article" date="2015" name="Genome Biol.">
        <title>Comparative genomics of Steinernema reveals deeply conserved gene regulatory networks.</title>
        <authorList>
            <person name="Dillman A.R."/>
            <person name="Macchietto M."/>
            <person name="Porter C.F."/>
            <person name="Rogers A."/>
            <person name="Williams B."/>
            <person name="Antoshechkin I."/>
            <person name="Lee M.M."/>
            <person name="Goodwin Z."/>
            <person name="Lu X."/>
            <person name="Lewis E.E."/>
            <person name="Goodrich-Blair H."/>
            <person name="Stock S.P."/>
            <person name="Adams B.J."/>
            <person name="Sternberg P.W."/>
            <person name="Mortazavi A."/>
        </authorList>
    </citation>
    <scope>NUCLEOTIDE SEQUENCE [LARGE SCALE GENOMIC DNA]</scope>
    <source>
        <strain evidence="8 9">ALL</strain>
    </source>
</reference>
<evidence type="ECO:0000313" key="8">
    <source>
        <dbReference type="EMBL" id="TMS35555.1"/>
    </source>
</evidence>
<keyword evidence="2" id="KW-0677">Repeat</keyword>
<dbReference type="GO" id="GO:0005829">
    <property type="term" value="C:cytosol"/>
    <property type="evidence" value="ECO:0007669"/>
    <property type="project" value="TreeGrafter"/>
</dbReference>
<comment type="caution">
    <text evidence="8">The sequence shown here is derived from an EMBL/GenBank/DDBJ whole genome shotgun (WGS) entry which is preliminary data.</text>
</comment>
<organism evidence="8 9">
    <name type="scientific">Steinernema carpocapsae</name>
    <name type="common">Entomopathogenic nematode</name>
    <dbReference type="NCBI Taxonomy" id="34508"/>
    <lineage>
        <taxon>Eukaryota</taxon>
        <taxon>Metazoa</taxon>
        <taxon>Ecdysozoa</taxon>
        <taxon>Nematoda</taxon>
        <taxon>Chromadorea</taxon>
        <taxon>Rhabditida</taxon>
        <taxon>Tylenchina</taxon>
        <taxon>Panagrolaimomorpha</taxon>
        <taxon>Strongyloidoidea</taxon>
        <taxon>Steinernematidae</taxon>
        <taxon>Steinernema</taxon>
    </lineage>
</organism>
<name>A0A4U8USJ7_STECR</name>
<feature type="zinc finger region" description="C3H1-type" evidence="5">
    <location>
        <begin position="92"/>
        <end position="120"/>
    </location>
</feature>
<dbReference type="GO" id="GO:0030154">
    <property type="term" value="P:cell differentiation"/>
    <property type="evidence" value="ECO:0007669"/>
    <property type="project" value="UniProtKB-ARBA"/>
</dbReference>
<dbReference type="FunFam" id="4.10.1000.10:FF:000001">
    <property type="entry name" value="zinc finger CCCH domain-containing protein 15-like"/>
    <property type="match status" value="1"/>
</dbReference>
<keyword evidence="9" id="KW-1185">Reference proteome</keyword>